<dbReference type="EMBL" id="JARKIB010000056">
    <property type="protein sequence ID" value="KAJ7753213.1"/>
    <property type="molecule type" value="Genomic_DNA"/>
</dbReference>
<reference evidence="1" key="1">
    <citation type="submission" date="2023-03" db="EMBL/GenBank/DDBJ databases">
        <title>Massive genome expansion in bonnet fungi (Mycena s.s.) driven by repeated elements and novel gene families across ecological guilds.</title>
        <authorList>
            <consortium name="Lawrence Berkeley National Laboratory"/>
            <person name="Harder C.B."/>
            <person name="Miyauchi S."/>
            <person name="Viragh M."/>
            <person name="Kuo A."/>
            <person name="Thoen E."/>
            <person name="Andreopoulos B."/>
            <person name="Lu D."/>
            <person name="Skrede I."/>
            <person name="Drula E."/>
            <person name="Henrissat B."/>
            <person name="Morin E."/>
            <person name="Kohler A."/>
            <person name="Barry K."/>
            <person name="LaButti K."/>
            <person name="Morin E."/>
            <person name="Salamov A."/>
            <person name="Lipzen A."/>
            <person name="Mereny Z."/>
            <person name="Hegedus B."/>
            <person name="Baldrian P."/>
            <person name="Stursova M."/>
            <person name="Weitz H."/>
            <person name="Taylor A."/>
            <person name="Grigoriev I.V."/>
            <person name="Nagy L.G."/>
            <person name="Martin F."/>
            <person name="Kauserud H."/>
        </authorList>
    </citation>
    <scope>NUCLEOTIDE SEQUENCE</scope>
    <source>
        <strain evidence="1">CBHHK182m</strain>
    </source>
</reference>
<proteinExistence type="predicted"/>
<dbReference type="AlphaFoldDB" id="A0AAD7IYH8"/>
<sequence>MERIPQCTSLTRLCIRIPIAIPDGADLRPPRLGRFGASLIQFAPALTHFDLPFEMNIPLDFITDIISSLPRLTHLRICTPQCGILPGGAPAPAPPLAVPPNLHELEISVRHGAGLLFKWFLSHREPPVFTYLSLAGHVGDLSHLSLDYAISPIDIYFRRFGAQIISLSLAFWVEEFARLFTLLYATYMVLIPPAATQAFEYRVFASTTQLQKLSLARQYTMTVPTTLRTLMQSSTHLSDLAIEVRTPSDPPLGCLDWAVIDALLASPHYECLRHFSLTNWISKKSILTADFKLMMPQAAARQILHHE</sequence>
<organism evidence="1 2">
    <name type="scientific">Mycena metata</name>
    <dbReference type="NCBI Taxonomy" id="1033252"/>
    <lineage>
        <taxon>Eukaryota</taxon>
        <taxon>Fungi</taxon>
        <taxon>Dikarya</taxon>
        <taxon>Basidiomycota</taxon>
        <taxon>Agaricomycotina</taxon>
        <taxon>Agaricomycetes</taxon>
        <taxon>Agaricomycetidae</taxon>
        <taxon>Agaricales</taxon>
        <taxon>Marasmiineae</taxon>
        <taxon>Mycenaceae</taxon>
        <taxon>Mycena</taxon>
    </lineage>
</organism>
<dbReference type="Proteomes" id="UP001215598">
    <property type="component" value="Unassembled WGS sequence"/>
</dbReference>
<keyword evidence="2" id="KW-1185">Reference proteome</keyword>
<accession>A0AAD7IYH8</accession>
<protein>
    <submittedName>
        <fullName evidence="1">Uncharacterized protein</fullName>
    </submittedName>
</protein>
<gene>
    <name evidence="1" type="ORF">B0H16DRAFT_1723245</name>
</gene>
<evidence type="ECO:0000313" key="2">
    <source>
        <dbReference type="Proteomes" id="UP001215598"/>
    </source>
</evidence>
<comment type="caution">
    <text evidence="1">The sequence shown here is derived from an EMBL/GenBank/DDBJ whole genome shotgun (WGS) entry which is preliminary data.</text>
</comment>
<evidence type="ECO:0000313" key="1">
    <source>
        <dbReference type="EMBL" id="KAJ7753213.1"/>
    </source>
</evidence>
<name>A0AAD7IYH8_9AGAR</name>